<dbReference type="PANTHER" id="PTHR33643:SF1">
    <property type="entry name" value="UREASE ACCESSORY PROTEIN D"/>
    <property type="match status" value="1"/>
</dbReference>
<accession>A0A2A7MVJ3</accession>
<comment type="caution">
    <text evidence="4">The sequence shown here is derived from an EMBL/GenBank/DDBJ whole genome shotgun (WGS) entry which is preliminary data.</text>
</comment>
<comment type="function">
    <text evidence="3">Required for maturation of urease via the functional incorporation of the urease nickel metallocenter.</text>
</comment>
<organism evidence="4 5">
    <name type="scientific">Mycolicibacterium agri</name>
    <name type="common">Mycobacterium agri</name>
    <dbReference type="NCBI Taxonomy" id="36811"/>
    <lineage>
        <taxon>Bacteria</taxon>
        <taxon>Bacillati</taxon>
        <taxon>Actinomycetota</taxon>
        <taxon>Actinomycetes</taxon>
        <taxon>Mycobacteriales</taxon>
        <taxon>Mycobacteriaceae</taxon>
        <taxon>Mycolicibacterium</taxon>
    </lineage>
</organism>
<evidence type="ECO:0000256" key="3">
    <source>
        <dbReference type="HAMAP-Rule" id="MF_01384"/>
    </source>
</evidence>
<dbReference type="Proteomes" id="UP000220914">
    <property type="component" value="Unassembled WGS sequence"/>
</dbReference>
<dbReference type="EMBL" id="PDCP01000041">
    <property type="protein sequence ID" value="PEG35745.1"/>
    <property type="molecule type" value="Genomic_DNA"/>
</dbReference>
<proteinExistence type="inferred from homology"/>
<dbReference type="InterPro" id="IPR002669">
    <property type="entry name" value="UreD"/>
</dbReference>
<gene>
    <name evidence="3" type="primary">ureD</name>
    <name evidence="4" type="ORF">CQY20_20905</name>
</gene>
<dbReference type="Pfam" id="PF01774">
    <property type="entry name" value="UreD"/>
    <property type="match status" value="1"/>
</dbReference>
<comment type="subunit">
    <text evidence="3">UreD, UreF and UreG form a complex that acts as a GTP-hydrolysis-dependent molecular chaperone, activating the urease apoprotein by helping to assemble the nickel containing metallocenter of UreC. The UreE protein probably delivers the nickel.</text>
</comment>
<dbReference type="GO" id="GO:0005737">
    <property type="term" value="C:cytoplasm"/>
    <property type="evidence" value="ECO:0007669"/>
    <property type="project" value="UniProtKB-SubCell"/>
</dbReference>
<comment type="similarity">
    <text evidence="1 3">Belongs to the UreD family.</text>
</comment>
<dbReference type="GO" id="GO:0016151">
    <property type="term" value="F:nickel cation binding"/>
    <property type="evidence" value="ECO:0007669"/>
    <property type="project" value="UniProtKB-UniRule"/>
</dbReference>
<name>A0A2A7MVJ3_MYCAG</name>
<comment type="subcellular location">
    <subcellularLocation>
        <location evidence="3">Cytoplasm</location>
    </subcellularLocation>
</comment>
<protein>
    <recommendedName>
        <fullName evidence="3">Urease accessory protein UreD</fullName>
    </recommendedName>
</protein>
<keyword evidence="5" id="KW-1185">Reference proteome</keyword>
<keyword evidence="2 3" id="KW-0143">Chaperone</keyword>
<sequence length="278" mass="29688">MTAPMIAPGELAIEAVADATGRTRMVSLRQRYPQRVTSPLRCQPDHPGAATLCVQSPSGGVFPDDDLHTTVRCDIGSHLRLTTQAATQVFAGDGPGARHRLEFTVAAGAVLEYYPLTVIPHAHASFTQQVDVDVKPGGIYLGWEAVAAGRIAHGERFGYNCYDNAFTLRTGGRVVARDRQVIRPGNNCAPGCLVDDYLATFVAAAPGRSHDMLLQSVRAVLDGLDGCCGGAGRLPGDAGVLVRLTARRAPELHRARQLLFDATRAELLVTKNGEEVPQ</sequence>
<keyword evidence="3" id="KW-0963">Cytoplasm</keyword>
<keyword evidence="3" id="KW-0996">Nickel insertion</keyword>
<evidence type="ECO:0000256" key="1">
    <source>
        <dbReference type="ARBA" id="ARBA00007177"/>
    </source>
</evidence>
<reference evidence="4 5" key="1">
    <citation type="submission" date="2017-10" db="EMBL/GenBank/DDBJ databases">
        <title>The new phylogeny of genus Mycobacterium.</title>
        <authorList>
            <person name="Tortoli E."/>
            <person name="Trovato A."/>
            <person name="Cirillo D.M."/>
        </authorList>
    </citation>
    <scope>NUCLEOTIDE SEQUENCE [LARGE SCALE GENOMIC DNA]</scope>
    <source>
        <strain evidence="4 5">CCUG37673</strain>
    </source>
</reference>
<dbReference type="PANTHER" id="PTHR33643">
    <property type="entry name" value="UREASE ACCESSORY PROTEIN D"/>
    <property type="match status" value="1"/>
</dbReference>
<evidence type="ECO:0000256" key="2">
    <source>
        <dbReference type="ARBA" id="ARBA00023186"/>
    </source>
</evidence>
<dbReference type="RefSeq" id="WP_097942044.1">
    <property type="nucleotide sequence ID" value="NZ_BLKS01000001.1"/>
</dbReference>
<dbReference type="OrthoDB" id="9807968at2"/>
<evidence type="ECO:0000313" key="4">
    <source>
        <dbReference type="EMBL" id="PEG35745.1"/>
    </source>
</evidence>
<evidence type="ECO:0000313" key="5">
    <source>
        <dbReference type="Proteomes" id="UP000220914"/>
    </source>
</evidence>
<dbReference type="AlphaFoldDB" id="A0A2A7MVJ3"/>
<dbReference type="HAMAP" id="MF_01384">
    <property type="entry name" value="UreD"/>
    <property type="match status" value="1"/>
</dbReference>